<dbReference type="InterPro" id="IPR026983">
    <property type="entry name" value="DHC"/>
</dbReference>
<dbReference type="Gene3D" id="1.20.140.100">
    <property type="entry name" value="Dynein heavy chain, N-terminal domain 2"/>
    <property type="match status" value="1"/>
</dbReference>
<dbReference type="GO" id="GO:0051959">
    <property type="term" value="F:dynein light intermediate chain binding"/>
    <property type="evidence" value="ECO:0007669"/>
    <property type="project" value="InterPro"/>
</dbReference>
<proteinExistence type="predicted"/>
<dbReference type="OrthoDB" id="5593012at2759"/>
<dbReference type="AlphaFoldDB" id="A0A8B8GF23"/>
<accession>A0A8B8GF23</accession>
<feature type="domain" description="Dynein heavy chain linker" evidence="1">
    <location>
        <begin position="797"/>
        <end position="1108"/>
    </location>
</feature>
<dbReference type="GO" id="GO:0045505">
    <property type="term" value="F:dynein intermediate chain binding"/>
    <property type="evidence" value="ECO:0007669"/>
    <property type="project" value="InterPro"/>
</dbReference>
<reference evidence="3" key="1">
    <citation type="submission" date="2025-08" db="UniProtKB">
        <authorList>
            <consortium name="RefSeq"/>
        </authorList>
    </citation>
    <scope>IDENTIFICATION</scope>
    <source>
        <tissue evidence="3">Whole body</tissue>
    </source>
</reference>
<dbReference type="Gene3D" id="1.10.287.2620">
    <property type="match status" value="1"/>
</dbReference>
<dbReference type="GO" id="GO:0030286">
    <property type="term" value="C:dynein complex"/>
    <property type="evidence" value="ECO:0007669"/>
    <property type="project" value="InterPro"/>
</dbReference>
<protein>
    <submittedName>
        <fullName evidence="3">Dynein heavy chain 1, axonemal</fullName>
    </submittedName>
</protein>
<sequence length="1110" mass="130098">MFRIINLERLTKLYAKFSIPELLLDHGIENNQLVIPEKDLKINLSQQMTKKGNFTPLWYYDNTEFNDKNADEYIQKNLYNGVSATVYLPVNSNDESSKTYDWVDANIIDYNSKSKMYSAILSNNNSTELYSEVPRTQIHFRGEDPREFIKRIKEAILRRDFCEKIMLWNMYLDKIKIDDIPVTLSNTFINSILVNLFDSKNFNATEADKKLIVEEIKNNHKRLQFSLFLQYKVKQNPEKFEFVRLPNFEFGRITRKHARLRIEMINNTELRMGHNRNRLIALPEIFSALWYCNIENILVSNTNLFLKRELNGLSLVTLEQFENLQLRNIFKTLNSLKSYWVNGIVKKCRRALQHVKNGWFDIFSRDNVIFDSSYHKLGKFIKLIQFMMEKQLYAIYINSAKTYADLIEQPCVSMKDINEDFSWGSDLCKTSFEEITAPPIFSIVLNMNKYGPYYITDPDRFETVIVKLFNKGIIENHAIPAINPFLLSSKMKFVNTTYLMPKKLFLSDMSELLISIENNVRLAIIPLKSYCKEFIVYLTLFNINVQSYVEHFFEGNPSLIQIKEEITRQIEMKEILKVELPETITIGLFLVNVEPLKKILVDKRNNMANLIMSTHASKTIDQLESCCSEFKGIYIRLGETAASIEQVFETRDWIDTLPTIIENISAIVKRLFVDLDILNSFLWIIDKEQFKLKIDAHIWPYKIALRIKETLENIGLEIEKFEKVQLEDEIILQDKIEFISNAILKLTIENNISKVFEIAVDINKNWKLISELHSFGQVLNHRQKLFGHTVTPFENIDKLIIEFEPYKELWLSSAEFLKLQSAVLQNPLANLEESSIESKFDELLNIISNCVEQLAEVPGTLSVAKEMKTLIEDFKPMITLLKYIIKPGMKQKHWDALANETGVKVILVPSLTFKKCLDSGVANFVEQLKIISNNAWEEHLIEMDLNKMMEEWNNIKFELIPYQNTGTYIVKLSDEEKKMLDDHVLLIKKLFISKFREVFEEQLPEWEENLKLAQELISALNEYQKKLVELIPSFNRTDIKENLPIEFKKFVLAEQIWKLVMKTVLSRPLVMKICKNQQLMEKIYNGYNLLNVAQSRLSIYLETKKNRFCS</sequence>
<dbReference type="Proteomes" id="UP000694846">
    <property type="component" value="Unplaced"/>
</dbReference>
<dbReference type="InterPro" id="IPR013602">
    <property type="entry name" value="Dynein_heavy_linker"/>
</dbReference>
<dbReference type="GO" id="GO:0007018">
    <property type="term" value="P:microtubule-based movement"/>
    <property type="evidence" value="ECO:0007669"/>
    <property type="project" value="InterPro"/>
</dbReference>
<dbReference type="PANTHER" id="PTHR22878">
    <property type="entry name" value="DYNEIN HEAVY CHAIN 6, AXONEMAL-LIKE-RELATED"/>
    <property type="match status" value="1"/>
</dbReference>
<dbReference type="InterPro" id="IPR042222">
    <property type="entry name" value="Dynein_2_N"/>
</dbReference>
<evidence type="ECO:0000313" key="2">
    <source>
        <dbReference type="Proteomes" id="UP000694846"/>
    </source>
</evidence>
<keyword evidence="2" id="KW-1185">Reference proteome</keyword>
<dbReference type="GeneID" id="112691254"/>
<dbReference type="PANTHER" id="PTHR22878:SF68">
    <property type="entry name" value="DYNEIN HEAVY CHAIN 6, AXONEMAL-LIKE"/>
    <property type="match status" value="1"/>
</dbReference>
<dbReference type="RefSeq" id="XP_025421196.1">
    <property type="nucleotide sequence ID" value="XM_025565411.1"/>
</dbReference>
<name>A0A8B8GF23_9HEMI</name>
<evidence type="ECO:0000313" key="3">
    <source>
        <dbReference type="RefSeq" id="XP_025421196.1"/>
    </source>
</evidence>
<gene>
    <name evidence="3" type="primary">LOC112691254</name>
</gene>
<evidence type="ECO:0000259" key="1">
    <source>
        <dbReference type="Pfam" id="PF08393"/>
    </source>
</evidence>
<dbReference type="CTD" id="40568"/>
<organism evidence="2 3">
    <name type="scientific">Sipha flava</name>
    <name type="common">yellow sugarcane aphid</name>
    <dbReference type="NCBI Taxonomy" id="143950"/>
    <lineage>
        <taxon>Eukaryota</taxon>
        <taxon>Metazoa</taxon>
        <taxon>Ecdysozoa</taxon>
        <taxon>Arthropoda</taxon>
        <taxon>Hexapoda</taxon>
        <taxon>Insecta</taxon>
        <taxon>Pterygota</taxon>
        <taxon>Neoptera</taxon>
        <taxon>Paraneoptera</taxon>
        <taxon>Hemiptera</taxon>
        <taxon>Sternorrhyncha</taxon>
        <taxon>Aphidomorpha</taxon>
        <taxon>Aphidoidea</taxon>
        <taxon>Aphididae</taxon>
        <taxon>Sipha</taxon>
    </lineage>
</organism>
<dbReference type="Pfam" id="PF08393">
    <property type="entry name" value="DHC_N2"/>
    <property type="match status" value="1"/>
</dbReference>